<keyword evidence="2" id="KW-1185">Reference proteome</keyword>
<evidence type="ECO:0000313" key="2">
    <source>
        <dbReference type="Proteomes" id="UP001206925"/>
    </source>
</evidence>
<comment type="caution">
    <text evidence="1">The sequence shown here is derived from an EMBL/GenBank/DDBJ whole genome shotgun (WGS) entry which is preliminary data.</text>
</comment>
<accession>A0AAD5GGR8</accession>
<proteinExistence type="predicted"/>
<evidence type="ECO:0000313" key="1">
    <source>
        <dbReference type="EMBL" id="KAI7742030.1"/>
    </source>
</evidence>
<dbReference type="Proteomes" id="UP001206925">
    <property type="component" value="Unassembled WGS sequence"/>
</dbReference>
<protein>
    <submittedName>
        <fullName evidence="1">Uncharacterized protein</fullName>
    </submittedName>
</protein>
<gene>
    <name evidence="1" type="ORF">M8C21_029291</name>
</gene>
<dbReference type="AlphaFoldDB" id="A0AAD5GGR8"/>
<organism evidence="1 2">
    <name type="scientific">Ambrosia artemisiifolia</name>
    <name type="common">Common ragweed</name>
    <dbReference type="NCBI Taxonomy" id="4212"/>
    <lineage>
        <taxon>Eukaryota</taxon>
        <taxon>Viridiplantae</taxon>
        <taxon>Streptophyta</taxon>
        <taxon>Embryophyta</taxon>
        <taxon>Tracheophyta</taxon>
        <taxon>Spermatophyta</taxon>
        <taxon>Magnoliopsida</taxon>
        <taxon>eudicotyledons</taxon>
        <taxon>Gunneridae</taxon>
        <taxon>Pentapetalae</taxon>
        <taxon>asterids</taxon>
        <taxon>campanulids</taxon>
        <taxon>Asterales</taxon>
        <taxon>Asteraceae</taxon>
        <taxon>Asteroideae</taxon>
        <taxon>Heliantheae alliance</taxon>
        <taxon>Heliantheae</taxon>
        <taxon>Ambrosia</taxon>
    </lineage>
</organism>
<sequence length="43" mass="4573">MALWIQKAVVYSAEALVRQIGHVNSGGLLGLANHPAAKRGVLY</sequence>
<reference evidence="1" key="1">
    <citation type="submission" date="2022-06" db="EMBL/GenBank/DDBJ databases">
        <title>Uncovering the hologenomic basis of an extraordinary plant invasion.</title>
        <authorList>
            <person name="Bieker V.C."/>
            <person name="Martin M.D."/>
            <person name="Gilbert T."/>
            <person name="Hodgins K."/>
            <person name="Battlay P."/>
            <person name="Petersen B."/>
            <person name="Wilson J."/>
        </authorList>
    </citation>
    <scope>NUCLEOTIDE SEQUENCE</scope>
    <source>
        <strain evidence="1">AA19_3_7</strain>
        <tissue evidence="1">Leaf</tissue>
    </source>
</reference>
<name>A0AAD5GGR8_AMBAR</name>
<dbReference type="EMBL" id="JAMZMK010008087">
    <property type="protein sequence ID" value="KAI7742030.1"/>
    <property type="molecule type" value="Genomic_DNA"/>
</dbReference>